<gene>
    <name evidence="2" type="ORF">ACFFGV_14965</name>
</gene>
<sequence length="65" mass="6988">MNLEILSPTTTTGAMVIGIVFALIYAIYVKKKEQSSWLFFFLTFSAGGISAAFGVVILKAIGILD</sequence>
<accession>A0ABV6LRK5</accession>
<keyword evidence="1" id="KW-0812">Transmembrane</keyword>
<evidence type="ECO:0008006" key="4">
    <source>
        <dbReference type="Google" id="ProtNLM"/>
    </source>
</evidence>
<keyword evidence="1" id="KW-1133">Transmembrane helix</keyword>
<evidence type="ECO:0000256" key="1">
    <source>
        <dbReference type="SAM" id="Phobius"/>
    </source>
</evidence>
<keyword evidence="3" id="KW-1185">Reference proteome</keyword>
<protein>
    <recommendedName>
        <fullName evidence="4">DUF2788 domain-containing protein</fullName>
    </recommendedName>
</protein>
<evidence type="ECO:0000313" key="3">
    <source>
        <dbReference type="Proteomes" id="UP001589836"/>
    </source>
</evidence>
<dbReference type="RefSeq" id="WP_377349389.1">
    <property type="nucleotide sequence ID" value="NZ_JBHLTP010000012.1"/>
</dbReference>
<comment type="caution">
    <text evidence="2">The sequence shown here is derived from an EMBL/GenBank/DDBJ whole genome shotgun (WGS) entry which is preliminary data.</text>
</comment>
<name>A0ABV6LRK5_9BACI</name>
<reference evidence="2 3" key="1">
    <citation type="submission" date="2024-09" db="EMBL/GenBank/DDBJ databases">
        <authorList>
            <person name="Sun Q."/>
            <person name="Mori K."/>
        </authorList>
    </citation>
    <scope>NUCLEOTIDE SEQUENCE [LARGE SCALE GENOMIC DNA]</scope>
    <source>
        <strain evidence="2 3">NCAIM B.02529</strain>
    </source>
</reference>
<proteinExistence type="predicted"/>
<evidence type="ECO:0000313" key="2">
    <source>
        <dbReference type="EMBL" id="MFC0524878.1"/>
    </source>
</evidence>
<feature type="transmembrane region" description="Helical" evidence="1">
    <location>
        <begin position="12"/>
        <end position="29"/>
    </location>
</feature>
<dbReference type="Proteomes" id="UP001589836">
    <property type="component" value="Unassembled WGS sequence"/>
</dbReference>
<dbReference type="EMBL" id="JBHLTP010000012">
    <property type="protein sequence ID" value="MFC0524878.1"/>
    <property type="molecule type" value="Genomic_DNA"/>
</dbReference>
<feature type="transmembrane region" description="Helical" evidence="1">
    <location>
        <begin position="36"/>
        <end position="61"/>
    </location>
</feature>
<organism evidence="2 3">
    <name type="scientific">Pontibacillus salicampi</name>
    <dbReference type="NCBI Taxonomy" id="1449801"/>
    <lineage>
        <taxon>Bacteria</taxon>
        <taxon>Bacillati</taxon>
        <taxon>Bacillota</taxon>
        <taxon>Bacilli</taxon>
        <taxon>Bacillales</taxon>
        <taxon>Bacillaceae</taxon>
        <taxon>Pontibacillus</taxon>
    </lineage>
</organism>
<keyword evidence="1" id="KW-0472">Membrane</keyword>